<feature type="compositionally biased region" description="Basic and acidic residues" evidence="1">
    <location>
        <begin position="46"/>
        <end position="55"/>
    </location>
</feature>
<name>A0ABD6FLD8_9PSEU</name>
<keyword evidence="3" id="KW-0645">Protease</keyword>
<organism evidence="3 4">
    <name type="scientific">Thermocrispum agreste</name>
    <dbReference type="NCBI Taxonomy" id="37925"/>
    <lineage>
        <taxon>Bacteria</taxon>
        <taxon>Bacillati</taxon>
        <taxon>Actinomycetota</taxon>
        <taxon>Actinomycetes</taxon>
        <taxon>Pseudonocardiales</taxon>
        <taxon>Pseudonocardiaceae</taxon>
        <taxon>Thermocrispum</taxon>
    </lineage>
</organism>
<dbReference type="Gene3D" id="3.40.50.200">
    <property type="entry name" value="Peptidase S8/S53 domain"/>
    <property type="match status" value="1"/>
</dbReference>
<gene>
    <name evidence="3" type="ORF">DIU77_018060</name>
</gene>
<feature type="non-terminal residue" evidence="3">
    <location>
        <position position="157"/>
    </location>
</feature>
<dbReference type="SUPFAM" id="SSF52743">
    <property type="entry name" value="Subtilisin-like"/>
    <property type="match status" value="1"/>
</dbReference>
<evidence type="ECO:0000313" key="4">
    <source>
        <dbReference type="Proteomes" id="UP000249324"/>
    </source>
</evidence>
<reference evidence="3 4" key="1">
    <citation type="journal article" date="2021" name="BMC Genomics">
        <title>Genome-resolved metagenome and metatranscriptome analyses of thermophilic composting reveal key bacterial players and their metabolic interactions.</title>
        <authorList>
            <person name="Braga L.P.P."/>
            <person name="Pereira R.V."/>
            <person name="Martins L.F."/>
            <person name="Moura L.M.S."/>
            <person name="Sanchez F.B."/>
            <person name="Patane J.S.L."/>
            <person name="da Silva A.M."/>
            <person name="Setubal J.C."/>
        </authorList>
    </citation>
    <scope>NUCLEOTIDE SEQUENCE [LARGE SCALE GENOMIC DNA]</scope>
    <source>
        <strain evidence="3">ZC4RG45</strain>
    </source>
</reference>
<keyword evidence="2" id="KW-0732">Signal</keyword>
<sequence length="157" mass="16926">MAGAVALTFLFGTIGSGLAPVPAAAQQEEKPPWAPQGPISSSVPKDTGRPAKPHEQVTECIESSFTQREIPSEQILKEGPWAQRFLRIHEVQQYVRQRSPHGKVGWNDEKNRPIKIAVIDTGVTPNDHLPASRLEAGGDYIEGADGAQGLEDCDGHG</sequence>
<dbReference type="GO" id="GO:0006508">
    <property type="term" value="P:proteolysis"/>
    <property type="evidence" value="ECO:0007669"/>
    <property type="project" value="UniProtKB-KW"/>
</dbReference>
<evidence type="ECO:0000313" key="3">
    <source>
        <dbReference type="EMBL" id="MFO7194151.1"/>
    </source>
</evidence>
<dbReference type="GO" id="GO:0008233">
    <property type="term" value="F:peptidase activity"/>
    <property type="evidence" value="ECO:0007669"/>
    <property type="project" value="UniProtKB-KW"/>
</dbReference>
<protein>
    <submittedName>
        <fullName evidence="3">Serine protease</fullName>
    </submittedName>
</protein>
<evidence type="ECO:0000256" key="1">
    <source>
        <dbReference type="SAM" id="MobiDB-lite"/>
    </source>
</evidence>
<feature type="signal peptide" evidence="2">
    <location>
        <begin position="1"/>
        <end position="19"/>
    </location>
</feature>
<evidence type="ECO:0000256" key="2">
    <source>
        <dbReference type="SAM" id="SignalP"/>
    </source>
</evidence>
<dbReference type="InterPro" id="IPR036852">
    <property type="entry name" value="Peptidase_S8/S53_dom_sf"/>
</dbReference>
<comment type="caution">
    <text evidence="3">The sequence shown here is derived from an EMBL/GenBank/DDBJ whole genome shotgun (WGS) entry which is preliminary data.</text>
</comment>
<dbReference type="Proteomes" id="UP000249324">
    <property type="component" value="Unassembled WGS sequence"/>
</dbReference>
<proteinExistence type="predicted"/>
<keyword evidence="3" id="KW-0378">Hydrolase</keyword>
<dbReference type="AlphaFoldDB" id="A0ABD6FLD8"/>
<feature type="chain" id="PRO_5044752126" evidence="2">
    <location>
        <begin position="20"/>
        <end position="157"/>
    </location>
</feature>
<accession>A0ABD6FLD8</accession>
<dbReference type="EMBL" id="QGUI02000363">
    <property type="protein sequence ID" value="MFO7194151.1"/>
    <property type="molecule type" value="Genomic_DNA"/>
</dbReference>
<feature type="region of interest" description="Disordered" evidence="1">
    <location>
        <begin position="22"/>
        <end position="55"/>
    </location>
</feature>